<dbReference type="Proteomes" id="UP000831701">
    <property type="component" value="Chromosome 1"/>
</dbReference>
<dbReference type="EMBL" id="CM041531">
    <property type="protein sequence ID" value="KAI3376874.1"/>
    <property type="molecule type" value="Genomic_DNA"/>
</dbReference>
<evidence type="ECO:0000313" key="1">
    <source>
        <dbReference type="EMBL" id="KAI3376874.1"/>
    </source>
</evidence>
<comment type="caution">
    <text evidence="1">The sequence shown here is derived from an EMBL/GenBank/DDBJ whole genome shotgun (WGS) entry which is preliminary data.</text>
</comment>
<reference evidence="1" key="1">
    <citation type="submission" date="2022-04" db="EMBL/GenBank/DDBJ databases">
        <title>Jade perch genome.</title>
        <authorList>
            <person name="Chao B."/>
        </authorList>
    </citation>
    <scope>NUCLEOTIDE SEQUENCE</scope>
    <source>
        <strain evidence="1">CB-2022</strain>
    </source>
</reference>
<organism evidence="1 2">
    <name type="scientific">Scortum barcoo</name>
    <name type="common">barcoo grunter</name>
    <dbReference type="NCBI Taxonomy" id="214431"/>
    <lineage>
        <taxon>Eukaryota</taxon>
        <taxon>Metazoa</taxon>
        <taxon>Chordata</taxon>
        <taxon>Craniata</taxon>
        <taxon>Vertebrata</taxon>
        <taxon>Euteleostomi</taxon>
        <taxon>Actinopterygii</taxon>
        <taxon>Neopterygii</taxon>
        <taxon>Teleostei</taxon>
        <taxon>Neoteleostei</taxon>
        <taxon>Acanthomorphata</taxon>
        <taxon>Eupercaria</taxon>
        <taxon>Centrarchiformes</taxon>
        <taxon>Terapontoidei</taxon>
        <taxon>Terapontidae</taxon>
        <taxon>Scortum</taxon>
    </lineage>
</organism>
<protein>
    <submittedName>
        <fullName evidence="1">Uncharacterized protein</fullName>
    </submittedName>
</protein>
<proteinExistence type="predicted"/>
<gene>
    <name evidence="1" type="ORF">L3Q82_000130</name>
</gene>
<keyword evidence="2" id="KW-1185">Reference proteome</keyword>
<sequence length="70" mass="8007">MSEEVLDELDLTKYNTPDRGTTETDSSCEELQKGSDSRIQGLFIVIPTQVKHGMERDYLPWSRCKCPISK</sequence>
<name>A0ACB8XA64_9TELE</name>
<evidence type="ECO:0000313" key="2">
    <source>
        <dbReference type="Proteomes" id="UP000831701"/>
    </source>
</evidence>
<accession>A0ACB8XA64</accession>